<dbReference type="InterPro" id="IPR037185">
    <property type="entry name" value="EmrE-like"/>
</dbReference>
<proteinExistence type="predicted"/>
<feature type="transmembrane region" description="Helical" evidence="5">
    <location>
        <begin position="159"/>
        <end position="178"/>
    </location>
</feature>
<evidence type="ECO:0000256" key="4">
    <source>
        <dbReference type="ARBA" id="ARBA00023136"/>
    </source>
</evidence>
<dbReference type="InParanoid" id="A0A1E7FZC6"/>
<dbReference type="SUPFAM" id="SSF103481">
    <property type="entry name" value="Multidrug resistance efflux transporter EmrE"/>
    <property type="match status" value="1"/>
</dbReference>
<keyword evidence="6" id="KW-0813">Transport</keyword>
<comment type="subcellular location">
    <subcellularLocation>
        <location evidence="1">Membrane</location>
        <topology evidence="1">Multi-pass membrane protein</topology>
    </subcellularLocation>
</comment>
<dbReference type="GO" id="GO:0015165">
    <property type="term" value="F:pyrimidine nucleotide-sugar transmembrane transporter activity"/>
    <property type="evidence" value="ECO:0007669"/>
    <property type="project" value="InterPro"/>
</dbReference>
<organism evidence="6 7">
    <name type="scientific">Fragilariopsis cylindrus CCMP1102</name>
    <dbReference type="NCBI Taxonomy" id="635003"/>
    <lineage>
        <taxon>Eukaryota</taxon>
        <taxon>Sar</taxon>
        <taxon>Stramenopiles</taxon>
        <taxon>Ochrophyta</taxon>
        <taxon>Bacillariophyta</taxon>
        <taxon>Bacillariophyceae</taxon>
        <taxon>Bacillariophycidae</taxon>
        <taxon>Bacillariales</taxon>
        <taxon>Bacillariaceae</taxon>
        <taxon>Fragilariopsis</taxon>
    </lineage>
</organism>
<evidence type="ECO:0000256" key="3">
    <source>
        <dbReference type="ARBA" id="ARBA00022989"/>
    </source>
</evidence>
<keyword evidence="7" id="KW-1185">Reference proteome</keyword>
<dbReference type="Proteomes" id="UP000095751">
    <property type="component" value="Unassembled WGS sequence"/>
</dbReference>
<evidence type="ECO:0000256" key="2">
    <source>
        <dbReference type="ARBA" id="ARBA00022692"/>
    </source>
</evidence>
<evidence type="ECO:0000256" key="5">
    <source>
        <dbReference type="SAM" id="Phobius"/>
    </source>
</evidence>
<feature type="transmembrane region" description="Helical" evidence="5">
    <location>
        <begin position="32"/>
        <end position="51"/>
    </location>
</feature>
<dbReference type="PANTHER" id="PTHR10231">
    <property type="entry name" value="NUCLEOTIDE-SUGAR TRANSMEMBRANE TRANSPORTER"/>
    <property type="match status" value="1"/>
</dbReference>
<dbReference type="InterPro" id="IPR007271">
    <property type="entry name" value="Nuc_sug_transpt"/>
</dbReference>
<feature type="transmembrane region" description="Helical" evidence="5">
    <location>
        <begin position="198"/>
        <end position="217"/>
    </location>
</feature>
<dbReference type="EMBL" id="KV784353">
    <property type="protein sequence ID" value="OEU23511.1"/>
    <property type="molecule type" value="Genomic_DNA"/>
</dbReference>
<feature type="transmembrane region" description="Helical" evidence="5">
    <location>
        <begin position="93"/>
        <end position="117"/>
    </location>
</feature>
<name>A0A1E7FZC6_9STRA</name>
<accession>A0A1E7FZC6</accession>
<feature type="transmembrane region" description="Helical" evidence="5">
    <location>
        <begin position="6"/>
        <end position="25"/>
    </location>
</feature>
<keyword evidence="4 5" id="KW-0472">Membrane</keyword>
<reference evidence="6 7" key="1">
    <citation type="submission" date="2016-09" db="EMBL/GenBank/DDBJ databases">
        <title>Extensive genetic diversity and differential bi-allelic expression allows diatom success in the polar Southern Ocean.</title>
        <authorList>
            <consortium name="DOE Joint Genome Institute"/>
            <person name="Mock T."/>
            <person name="Otillar R.P."/>
            <person name="Strauss J."/>
            <person name="Dupont C."/>
            <person name="Frickenhaus S."/>
            <person name="Maumus F."/>
            <person name="Mcmullan M."/>
            <person name="Sanges R."/>
            <person name="Schmutz J."/>
            <person name="Toseland A."/>
            <person name="Valas R."/>
            <person name="Veluchamy A."/>
            <person name="Ward B.J."/>
            <person name="Allen A."/>
            <person name="Barry K."/>
            <person name="Falciatore A."/>
            <person name="Ferrante M."/>
            <person name="Fortunato A.E."/>
            <person name="Gloeckner G."/>
            <person name="Gruber A."/>
            <person name="Hipkin R."/>
            <person name="Janech M."/>
            <person name="Kroth P."/>
            <person name="Leese F."/>
            <person name="Lindquist E."/>
            <person name="Lyon B.R."/>
            <person name="Martin J."/>
            <person name="Mayer C."/>
            <person name="Parker M."/>
            <person name="Quesneville H."/>
            <person name="Raymond J."/>
            <person name="Uhlig C."/>
            <person name="Valentin K.U."/>
            <person name="Worden A.Z."/>
            <person name="Armbrust E.V."/>
            <person name="Bowler C."/>
            <person name="Green B."/>
            <person name="Moulton V."/>
            <person name="Van Oosterhout C."/>
            <person name="Grigoriev I."/>
        </authorList>
    </citation>
    <scope>NUCLEOTIDE SEQUENCE [LARGE SCALE GENOMIC DNA]</scope>
    <source>
        <strain evidence="6 7">CCMP1102</strain>
    </source>
</reference>
<dbReference type="Pfam" id="PF04142">
    <property type="entry name" value="Nuc_sug_transp"/>
    <property type="match status" value="1"/>
</dbReference>
<protein>
    <submittedName>
        <fullName evidence="6">Nucleotide-sugar transporter</fullName>
    </submittedName>
</protein>
<evidence type="ECO:0000256" key="1">
    <source>
        <dbReference type="ARBA" id="ARBA00004141"/>
    </source>
</evidence>
<keyword evidence="2 5" id="KW-0812">Transmembrane</keyword>
<gene>
    <name evidence="6" type="ORF">FRACYDRAFT_179711</name>
</gene>
<sequence length="307" mass="33663">MFEIILFLTFAVLSGVQPLLVKWFMPTTVKRNVIILCQELVKLIISLLVLLITSDYCIDIPDWTFKSAIVAAGVPSIMFVIQNHCNLFANQILQPVTFVVLNQTKIVWTAVWCFLLLKQSQSTIQIISLLLVIVATLYLRKILPLSKPKNTINNSERVLSLGVTLALFASFLSGLSGSMSQLTLQVNNRNPHLFNIELSIVSIVLLIISTMGTSIFGGSGGSGRWTWQVWIPIVTQAFSGILVGLVTKHLGAVTKSFGNIFGIAISSLLQQLLLTDRKSGQDGLSIEELVGACLCAVSLWLHVTNPI</sequence>
<dbReference type="GO" id="GO:0000139">
    <property type="term" value="C:Golgi membrane"/>
    <property type="evidence" value="ECO:0007669"/>
    <property type="project" value="InterPro"/>
</dbReference>
<evidence type="ECO:0000313" key="7">
    <source>
        <dbReference type="Proteomes" id="UP000095751"/>
    </source>
</evidence>
<evidence type="ECO:0000313" key="6">
    <source>
        <dbReference type="EMBL" id="OEU23511.1"/>
    </source>
</evidence>
<feature type="transmembrane region" description="Helical" evidence="5">
    <location>
        <begin position="229"/>
        <end position="250"/>
    </location>
</feature>
<keyword evidence="6" id="KW-0762">Sugar transport</keyword>
<dbReference type="KEGG" id="fcy:FRACYDRAFT_179711"/>
<dbReference type="AlphaFoldDB" id="A0A1E7FZC6"/>
<keyword evidence="3 5" id="KW-1133">Transmembrane helix</keyword>
<dbReference type="OrthoDB" id="408493at2759"/>
<feature type="transmembrane region" description="Helical" evidence="5">
    <location>
        <begin position="123"/>
        <end position="139"/>
    </location>
</feature>